<dbReference type="EMBL" id="GGEC01081231">
    <property type="protein sequence ID" value="MBX61715.1"/>
    <property type="molecule type" value="Transcribed_RNA"/>
</dbReference>
<proteinExistence type="predicted"/>
<reference evidence="1" key="1">
    <citation type="submission" date="2018-02" db="EMBL/GenBank/DDBJ databases">
        <title>Rhizophora mucronata_Transcriptome.</title>
        <authorList>
            <person name="Meera S.P."/>
            <person name="Sreeshan A."/>
            <person name="Augustine A."/>
        </authorList>
    </citation>
    <scope>NUCLEOTIDE SEQUENCE</scope>
    <source>
        <tissue evidence="1">Leaf</tissue>
    </source>
</reference>
<sequence length="63" mass="7158">MLPWKLFTASERPNREEKLPIQEGMTPVRLLAPSSRIDNFVKELSWCGISPVKLFSATANTVR</sequence>
<name>A0A2P2Q3Z8_RHIMU</name>
<accession>A0A2P2Q3Z8</accession>
<protein>
    <submittedName>
        <fullName evidence="1">Uncharacterized protein</fullName>
    </submittedName>
</protein>
<evidence type="ECO:0000313" key="1">
    <source>
        <dbReference type="EMBL" id="MBX61715.1"/>
    </source>
</evidence>
<organism evidence="1">
    <name type="scientific">Rhizophora mucronata</name>
    <name type="common">Asiatic mangrove</name>
    <dbReference type="NCBI Taxonomy" id="61149"/>
    <lineage>
        <taxon>Eukaryota</taxon>
        <taxon>Viridiplantae</taxon>
        <taxon>Streptophyta</taxon>
        <taxon>Embryophyta</taxon>
        <taxon>Tracheophyta</taxon>
        <taxon>Spermatophyta</taxon>
        <taxon>Magnoliopsida</taxon>
        <taxon>eudicotyledons</taxon>
        <taxon>Gunneridae</taxon>
        <taxon>Pentapetalae</taxon>
        <taxon>rosids</taxon>
        <taxon>fabids</taxon>
        <taxon>Malpighiales</taxon>
        <taxon>Rhizophoraceae</taxon>
        <taxon>Rhizophora</taxon>
    </lineage>
</organism>
<dbReference type="AlphaFoldDB" id="A0A2P2Q3Z8"/>